<dbReference type="InterPro" id="IPR003439">
    <property type="entry name" value="ABC_transporter-like_ATP-bd"/>
</dbReference>
<evidence type="ECO:0000256" key="6">
    <source>
        <dbReference type="ARBA" id="ARBA00022741"/>
    </source>
</evidence>
<accession>A0AAX3F0A9</accession>
<dbReference type="Pfam" id="PF00664">
    <property type="entry name" value="ABC_membrane"/>
    <property type="match status" value="1"/>
</dbReference>
<dbReference type="GO" id="GO:0016887">
    <property type="term" value="F:ATP hydrolysis activity"/>
    <property type="evidence" value="ECO:0007669"/>
    <property type="project" value="InterPro"/>
</dbReference>
<dbReference type="CDD" id="cd18548">
    <property type="entry name" value="ABC_6TM_Tm287_like"/>
    <property type="match status" value="1"/>
</dbReference>
<keyword evidence="5 10" id="KW-0812">Transmembrane</keyword>
<evidence type="ECO:0000256" key="9">
    <source>
        <dbReference type="ARBA" id="ARBA00023136"/>
    </source>
</evidence>
<evidence type="ECO:0000256" key="7">
    <source>
        <dbReference type="ARBA" id="ARBA00022840"/>
    </source>
</evidence>
<evidence type="ECO:0000256" key="8">
    <source>
        <dbReference type="ARBA" id="ARBA00022989"/>
    </source>
</evidence>
<dbReference type="Pfam" id="PF00005">
    <property type="entry name" value="ABC_tran"/>
    <property type="match status" value="1"/>
</dbReference>
<evidence type="ECO:0000313" key="13">
    <source>
        <dbReference type="EMBL" id="UZW64277.1"/>
    </source>
</evidence>
<organism evidence="13 14">
    <name type="scientific">Mycoplasmopsis synoviae</name>
    <name type="common">Mycoplasma synoviae</name>
    <dbReference type="NCBI Taxonomy" id="2109"/>
    <lineage>
        <taxon>Bacteria</taxon>
        <taxon>Bacillati</taxon>
        <taxon>Mycoplasmatota</taxon>
        <taxon>Mycoplasmoidales</taxon>
        <taxon>Metamycoplasmataceae</taxon>
        <taxon>Mycoplasmopsis</taxon>
    </lineage>
</organism>
<dbReference type="SUPFAM" id="SSF90123">
    <property type="entry name" value="ABC transporter transmembrane region"/>
    <property type="match status" value="1"/>
</dbReference>
<dbReference type="AlphaFoldDB" id="A0AAX3F0A9"/>
<dbReference type="GO" id="GO:0015421">
    <property type="term" value="F:ABC-type oligopeptide transporter activity"/>
    <property type="evidence" value="ECO:0007669"/>
    <property type="project" value="TreeGrafter"/>
</dbReference>
<feature type="transmembrane region" description="Helical" evidence="10">
    <location>
        <begin position="292"/>
        <end position="313"/>
    </location>
</feature>
<feature type="domain" description="ABC transmembrane type-1" evidence="12">
    <location>
        <begin position="29"/>
        <end position="313"/>
    </location>
</feature>
<dbReference type="PROSITE" id="PS00211">
    <property type="entry name" value="ABC_TRANSPORTER_1"/>
    <property type="match status" value="1"/>
</dbReference>
<keyword evidence="9 10" id="KW-0472">Membrane</keyword>
<dbReference type="InterPro" id="IPR027417">
    <property type="entry name" value="P-loop_NTPase"/>
</dbReference>
<evidence type="ECO:0000256" key="2">
    <source>
        <dbReference type="ARBA" id="ARBA00005417"/>
    </source>
</evidence>
<dbReference type="PANTHER" id="PTHR43394">
    <property type="entry name" value="ATP-DEPENDENT PERMEASE MDL1, MITOCHONDRIAL"/>
    <property type="match status" value="1"/>
</dbReference>
<reference evidence="13" key="2">
    <citation type="submission" date="2022-11" db="EMBL/GenBank/DDBJ databases">
        <title>complete genomes of mycoplasma synoviae ZX313 strain and SD2 strain.</title>
        <authorList>
            <person name="Zhong Q."/>
        </authorList>
    </citation>
    <scope>NUCLEOTIDE SEQUENCE</scope>
    <source>
        <strain evidence="13">SD2</strain>
    </source>
</reference>
<dbReference type="PANTHER" id="PTHR43394:SF1">
    <property type="entry name" value="ATP-BINDING CASSETTE SUB-FAMILY B MEMBER 10, MITOCHONDRIAL"/>
    <property type="match status" value="1"/>
</dbReference>
<dbReference type="InterPro" id="IPR011527">
    <property type="entry name" value="ABC1_TM_dom"/>
</dbReference>
<proteinExistence type="inferred from homology"/>
<name>A0AAX3F0A9_MYCSY</name>
<dbReference type="GO" id="GO:0005524">
    <property type="term" value="F:ATP binding"/>
    <property type="evidence" value="ECO:0007669"/>
    <property type="project" value="UniProtKB-KW"/>
</dbReference>
<evidence type="ECO:0000259" key="12">
    <source>
        <dbReference type="PROSITE" id="PS50929"/>
    </source>
</evidence>
<dbReference type="InterPro" id="IPR003593">
    <property type="entry name" value="AAA+_ATPase"/>
</dbReference>
<evidence type="ECO:0000256" key="4">
    <source>
        <dbReference type="ARBA" id="ARBA00022475"/>
    </source>
</evidence>
<keyword evidence="8 10" id="KW-1133">Transmembrane helix</keyword>
<feature type="transmembrane region" description="Helical" evidence="10">
    <location>
        <begin position="28"/>
        <end position="49"/>
    </location>
</feature>
<comment type="similarity">
    <text evidence="2">Belongs to the ABC transporter superfamily.</text>
</comment>
<feature type="transmembrane region" description="Helical" evidence="10">
    <location>
        <begin position="142"/>
        <end position="163"/>
    </location>
</feature>
<dbReference type="SUPFAM" id="SSF52540">
    <property type="entry name" value="P-loop containing nucleoside triphosphate hydrolases"/>
    <property type="match status" value="1"/>
</dbReference>
<dbReference type="InterPro" id="IPR017871">
    <property type="entry name" value="ABC_transporter-like_CS"/>
</dbReference>
<feature type="domain" description="ABC transporter" evidence="11">
    <location>
        <begin position="346"/>
        <end position="582"/>
    </location>
</feature>
<dbReference type="PROSITE" id="PS50893">
    <property type="entry name" value="ABC_TRANSPORTER_2"/>
    <property type="match status" value="1"/>
</dbReference>
<evidence type="ECO:0000259" key="11">
    <source>
        <dbReference type="PROSITE" id="PS50893"/>
    </source>
</evidence>
<dbReference type="EMBL" id="CP107525">
    <property type="protein sequence ID" value="UZW64277.1"/>
    <property type="molecule type" value="Genomic_DNA"/>
</dbReference>
<evidence type="ECO:0000313" key="14">
    <source>
        <dbReference type="Proteomes" id="UP001164481"/>
    </source>
</evidence>
<feature type="transmembrane region" description="Helical" evidence="10">
    <location>
        <begin position="69"/>
        <end position="89"/>
    </location>
</feature>
<comment type="subcellular location">
    <subcellularLocation>
        <location evidence="1">Cell membrane</location>
        <topology evidence="1">Multi-pass membrane protein</topology>
    </subcellularLocation>
</comment>
<gene>
    <name evidence="13" type="ORF">OIE46_02770</name>
</gene>
<dbReference type="GO" id="GO:0005886">
    <property type="term" value="C:plasma membrane"/>
    <property type="evidence" value="ECO:0007669"/>
    <property type="project" value="UniProtKB-SubCell"/>
</dbReference>
<feature type="transmembrane region" description="Helical" evidence="10">
    <location>
        <begin position="249"/>
        <end position="272"/>
    </location>
</feature>
<dbReference type="RefSeq" id="WP_154221719.1">
    <property type="nucleotide sequence ID" value="NZ_CP034544.1"/>
</dbReference>
<keyword evidence="3" id="KW-0813">Transport</keyword>
<dbReference type="InterPro" id="IPR039421">
    <property type="entry name" value="Type_1_exporter"/>
</dbReference>
<dbReference type="Proteomes" id="UP001164481">
    <property type="component" value="Chromosome"/>
</dbReference>
<sequence>MIKKSNKVDINAKNISFFSLFYNMKATFFLTILFLFIEGITQILIPFLISKLIDLGLTKLDIEQIKKYALILAGVALIALTFGLLRGFFLAKGSTLLAKNLRYKLFSHVQEFSFKEFDKFPTGALLNRLNNDITNIQNSYNFMMIAFFRAPILIIGPLVLAIISNPTLSIVFAVSIPAFVVLVLVSLKFVAPLFRMAFKEYDKYNLKIQENIANIKTIKSYATLDFEANKVEAINKKVMNFFIRIEKILAFNQPIFFGIVFGALAFIGLYGVNLIRSQSSDVMFGDILSFSAYIWQITTGLTIFIAVIGVFFASFPSWKRNKEVLSLQPSLSYNENSKLKINNGSVKFENVSFKYDEADFKYALENINLEIKAGQSLGIIGETASGKSTLISLIARLYDPTEGQVKIDDNDLKNYSLNEIRDNISLVLQKNNLFSGTIKENLKWASKDLTLEQMQKATKIAQINDFINSLDEGFDHKIEQKGNNFSGGQKQRISIARALLKNPKILILDDATSAIDFKTESQIKKALDSEINNLTKIIISQKISSLKDLDSIIVLQNGKILAQGNHKYLLENCKWYFNLNESQKTTWGNLDE</sequence>
<evidence type="ECO:0000256" key="3">
    <source>
        <dbReference type="ARBA" id="ARBA00022448"/>
    </source>
</evidence>
<dbReference type="PROSITE" id="PS50929">
    <property type="entry name" value="ABC_TM1F"/>
    <property type="match status" value="1"/>
</dbReference>
<evidence type="ECO:0000256" key="5">
    <source>
        <dbReference type="ARBA" id="ARBA00022692"/>
    </source>
</evidence>
<reference evidence="13" key="1">
    <citation type="submission" date="2022-10" db="EMBL/GenBank/DDBJ databases">
        <authorList>
            <person name="Wei X."/>
        </authorList>
    </citation>
    <scope>NUCLEOTIDE SEQUENCE</scope>
    <source>
        <strain evidence="13">SD2</strain>
    </source>
</reference>
<dbReference type="Gene3D" id="1.20.1560.10">
    <property type="entry name" value="ABC transporter type 1, transmembrane domain"/>
    <property type="match status" value="1"/>
</dbReference>
<dbReference type="FunFam" id="3.40.50.300:FF:000221">
    <property type="entry name" value="Multidrug ABC transporter ATP-binding protein"/>
    <property type="match status" value="1"/>
</dbReference>
<dbReference type="Gene3D" id="3.40.50.300">
    <property type="entry name" value="P-loop containing nucleotide triphosphate hydrolases"/>
    <property type="match status" value="1"/>
</dbReference>
<keyword evidence="7 13" id="KW-0067">ATP-binding</keyword>
<dbReference type="SMART" id="SM00382">
    <property type="entry name" value="AAA"/>
    <property type="match status" value="1"/>
</dbReference>
<protein>
    <submittedName>
        <fullName evidence="13">ABC transporter ATP-binding protein/permease</fullName>
    </submittedName>
</protein>
<dbReference type="InterPro" id="IPR036640">
    <property type="entry name" value="ABC1_TM_sf"/>
</dbReference>
<evidence type="ECO:0000256" key="1">
    <source>
        <dbReference type="ARBA" id="ARBA00004651"/>
    </source>
</evidence>
<feature type="transmembrane region" description="Helical" evidence="10">
    <location>
        <begin position="169"/>
        <end position="191"/>
    </location>
</feature>
<keyword evidence="4" id="KW-1003">Cell membrane</keyword>
<keyword evidence="6" id="KW-0547">Nucleotide-binding</keyword>
<evidence type="ECO:0000256" key="10">
    <source>
        <dbReference type="SAM" id="Phobius"/>
    </source>
</evidence>